<sequence>MCNGLVKPLGRYPVSMTRDGALRSRSLALSATDPSIPLRTCVNCELNSHDGTSVTSSCKQNRCRGHFCTYASQRHLSHGMGRTATVQIVTEKQGCINVSDSSQVQIGCSRKWMHNEYEEVLCACESDNCNRDDITAAGYARTLINIFVATVFYNFCPDIVK</sequence>
<dbReference type="OrthoDB" id="5773656at2759"/>
<evidence type="ECO:0000313" key="1">
    <source>
        <dbReference type="EMBL" id="ETN85099.1"/>
    </source>
</evidence>
<dbReference type="GeneID" id="25346597"/>
<name>W2TTX6_NECAM</name>
<protein>
    <recommendedName>
        <fullName evidence="3">Protein quiver</fullName>
    </recommendedName>
</protein>
<reference evidence="2" key="1">
    <citation type="journal article" date="2014" name="Nat. Genet.">
        <title>Genome of the human hookworm Necator americanus.</title>
        <authorList>
            <person name="Tang Y.T."/>
            <person name="Gao X."/>
            <person name="Rosa B.A."/>
            <person name="Abubucker S."/>
            <person name="Hallsworth-Pepin K."/>
            <person name="Martin J."/>
            <person name="Tyagi R."/>
            <person name="Heizer E."/>
            <person name="Zhang X."/>
            <person name="Bhonagiri-Palsikar V."/>
            <person name="Minx P."/>
            <person name="Warren W.C."/>
            <person name="Wang Q."/>
            <person name="Zhan B."/>
            <person name="Hotez P.J."/>
            <person name="Sternberg P.W."/>
            <person name="Dougall A."/>
            <person name="Gaze S.T."/>
            <person name="Mulvenna J."/>
            <person name="Sotillo J."/>
            <person name="Ranganathan S."/>
            <person name="Rabelo E.M."/>
            <person name="Wilson R.K."/>
            <person name="Felgner P.L."/>
            <person name="Bethony J."/>
            <person name="Hawdon J.M."/>
            <person name="Gasser R.B."/>
            <person name="Loukas A."/>
            <person name="Mitreva M."/>
        </authorList>
    </citation>
    <scope>NUCLEOTIDE SEQUENCE [LARGE SCALE GENOMIC DNA]</scope>
</reference>
<dbReference type="OMA" id="CNRDDIT"/>
<organism evidence="1 2">
    <name type="scientific">Necator americanus</name>
    <name type="common">Human hookworm</name>
    <dbReference type="NCBI Taxonomy" id="51031"/>
    <lineage>
        <taxon>Eukaryota</taxon>
        <taxon>Metazoa</taxon>
        <taxon>Ecdysozoa</taxon>
        <taxon>Nematoda</taxon>
        <taxon>Chromadorea</taxon>
        <taxon>Rhabditida</taxon>
        <taxon>Rhabditina</taxon>
        <taxon>Rhabditomorpha</taxon>
        <taxon>Strongyloidea</taxon>
        <taxon>Ancylostomatidae</taxon>
        <taxon>Bunostominae</taxon>
        <taxon>Necator</taxon>
    </lineage>
</organism>
<keyword evidence="2" id="KW-1185">Reference proteome</keyword>
<dbReference type="AlphaFoldDB" id="W2TTX6"/>
<accession>W2TTX6</accession>
<dbReference type="EMBL" id="KI657808">
    <property type="protein sequence ID" value="ETN85099.1"/>
    <property type="molecule type" value="Genomic_DNA"/>
</dbReference>
<dbReference type="KEGG" id="nai:NECAME_06565"/>
<dbReference type="CTD" id="25346597"/>
<gene>
    <name evidence="1" type="ORF">NECAME_06565</name>
</gene>
<dbReference type="Proteomes" id="UP000053676">
    <property type="component" value="Unassembled WGS sequence"/>
</dbReference>
<proteinExistence type="predicted"/>
<evidence type="ECO:0000313" key="2">
    <source>
        <dbReference type="Proteomes" id="UP000053676"/>
    </source>
</evidence>
<evidence type="ECO:0008006" key="3">
    <source>
        <dbReference type="Google" id="ProtNLM"/>
    </source>
</evidence>